<reference evidence="3" key="1">
    <citation type="submission" date="2016-06" db="UniProtKB">
        <authorList>
            <consortium name="WormBaseParasite"/>
        </authorList>
    </citation>
    <scope>IDENTIFICATION</scope>
</reference>
<proteinExistence type="predicted"/>
<gene>
    <name evidence="1" type="ORF">SCUD_LOCUS11114</name>
</gene>
<name>A0A183K7Y5_9TREM</name>
<evidence type="ECO:0000313" key="2">
    <source>
        <dbReference type="Proteomes" id="UP000279833"/>
    </source>
</evidence>
<dbReference type="AlphaFoldDB" id="A0A183K7Y5"/>
<reference evidence="1 2" key="2">
    <citation type="submission" date="2018-11" db="EMBL/GenBank/DDBJ databases">
        <authorList>
            <consortium name="Pathogen Informatics"/>
        </authorList>
    </citation>
    <scope>NUCLEOTIDE SEQUENCE [LARGE SCALE GENOMIC DNA]</scope>
    <source>
        <strain evidence="1">Dakar</strain>
        <strain evidence="2">Dakar, Senegal</strain>
    </source>
</reference>
<protein>
    <submittedName>
        <fullName evidence="1 3">Uncharacterized protein</fullName>
    </submittedName>
</protein>
<dbReference type="WBParaSite" id="SCUD_0001111401-mRNA-1">
    <property type="protein sequence ID" value="SCUD_0001111401-mRNA-1"/>
    <property type="gene ID" value="SCUD_0001111401"/>
</dbReference>
<organism evidence="3">
    <name type="scientific">Schistosoma curassoni</name>
    <dbReference type="NCBI Taxonomy" id="6186"/>
    <lineage>
        <taxon>Eukaryota</taxon>
        <taxon>Metazoa</taxon>
        <taxon>Spiralia</taxon>
        <taxon>Lophotrochozoa</taxon>
        <taxon>Platyhelminthes</taxon>
        <taxon>Trematoda</taxon>
        <taxon>Digenea</taxon>
        <taxon>Strigeidida</taxon>
        <taxon>Schistosomatoidea</taxon>
        <taxon>Schistosomatidae</taxon>
        <taxon>Schistosoma</taxon>
    </lineage>
</organism>
<evidence type="ECO:0000313" key="1">
    <source>
        <dbReference type="EMBL" id="VDP43109.1"/>
    </source>
</evidence>
<dbReference type="EMBL" id="UZAK01034201">
    <property type="protein sequence ID" value="VDP43109.1"/>
    <property type="molecule type" value="Genomic_DNA"/>
</dbReference>
<sequence length="50" mass="5901">MNVMTNITVILMNDVCLVFHKSISFILYLCIDRCCEQVTNMLLWSILYKN</sequence>
<dbReference type="Proteomes" id="UP000279833">
    <property type="component" value="Unassembled WGS sequence"/>
</dbReference>
<evidence type="ECO:0000313" key="3">
    <source>
        <dbReference type="WBParaSite" id="SCUD_0001111401-mRNA-1"/>
    </source>
</evidence>
<keyword evidence="2" id="KW-1185">Reference proteome</keyword>
<accession>A0A183K7Y5</accession>